<accession>A0A5N0TM31</accession>
<dbReference type="InterPro" id="IPR003709">
    <property type="entry name" value="VanY-like_core_dom"/>
</dbReference>
<organism evidence="2 3">
    <name type="scientific">Microbacterium caowuchunii</name>
    <dbReference type="NCBI Taxonomy" id="2614638"/>
    <lineage>
        <taxon>Bacteria</taxon>
        <taxon>Bacillati</taxon>
        <taxon>Actinomycetota</taxon>
        <taxon>Actinomycetes</taxon>
        <taxon>Micrococcales</taxon>
        <taxon>Microbacteriaceae</taxon>
        <taxon>Microbacterium</taxon>
    </lineage>
</organism>
<evidence type="ECO:0000259" key="1">
    <source>
        <dbReference type="Pfam" id="PF02557"/>
    </source>
</evidence>
<dbReference type="Proteomes" id="UP000326838">
    <property type="component" value="Unassembled WGS sequence"/>
</dbReference>
<keyword evidence="3" id="KW-1185">Reference proteome</keyword>
<evidence type="ECO:0000313" key="3">
    <source>
        <dbReference type="Proteomes" id="UP000326838"/>
    </source>
</evidence>
<reference evidence="3" key="1">
    <citation type="submission" date="2019-09" db="EMBL/GenBank/DDBJ databases">
        <title>Mumia zhuanghuii sp. nov. isolated from the intestinal contents of plateau pika (Ochotona curzoniae) in the Qinghai-Tibet plateau of China.</title>
        <authorList>
            <person name="Tian Z."/>
        </authorList>
    </citation>
    <scope>NUCLEOTIDE SEQUENCE [LARGE SCALE GENOMIC DNA]</scope>
    <source>
        <strain evidence="3">L-033</strain>
    </source>
</reference>
<dbReference type="InterPro" id="IPR009045">
    <property type="entry name" value="Zn_M74/Hedgehog-like"/>
</dbReference>
<evidence type="ECO:0000313" key="2">
    <source>
        <dbReference type="EMBL" id="KAA9134409.1"/>
    </source>
</evidence>
<feature type="domain" description="D-alanyl-D-alanine carboxypeptidase-like core" evidence="1">
    <location>
        <begin position="162"/>
        <end position="275"/>
    </location>
</feature>
<protein>
    <recommendedName>
        <fullName evidence="1">D-alanyl-D-alanine carboxypeptidase-like core domain-containing protein</fullName>
    </recommendedName>
</protein>
<name>A0A5N0TM31_9MICO</name>
<proteinExistence type="predicted"/>
<sequence length="277" mass="30152">MNAATALGLPERAQVLGVMAAMGESGLRNITYGDWETAGVTNPNGTRTTSIGLFQQQTSWGSTDERLNPTKSATLFYQRLAKLDGWETLPASQAIHRVQINSDPNHYSKWEAAAEQVTAALTVPCAGPDLELAAGPREWGGYENGKIPTSALARVPWAPEMRLRADAARSLTKLNAAFRQTFGYDLPLNDGYRDYAGQVEAKRIYGAEAATPGSSNHGWAIAIDAGTYTHMRISFDSATYSWLTTNGARYGWVNPDWAKPGGTGPDEAWHWEYHGTV</sequence>
<dbReference type="Pfam" id="PF02557">
    <property type="entry name" value="VanY"/>
    <property type="match status" value="1"/>
</dbReference>
<dbReference type="EMBL" id="VYUY01000007">
    <property type="protein sequence ID" value="KAA9134409.1"/>
    <property type="molecule type" value="Genomic_DNA"/>
</dbReference>
<comment type="caution">
    <text evidence="2">The sequence shown here is derived from an EMBL/GenBank/DDBJ whole genome shotgun (WGS) entry which is preliminary data.</text>
</comment>
<dbReference type="GO" id="GO:0006508">
    <property type="term" value="P:proteolysis"/>
    <property type="evidence" value="ECO:0007669"/>
    <property type="project" value="InterPro"/>
</dbReference>
<dbReference type="CDD" id="cd14814">
    <property type="entry name" value="Peptidase_M15"/>
    <property type="match status" value="1"/>
</dbReference>
<dbReference type="RefSeq" id="WP_150892710.1">
    <property type="nucleotide sequence ID" value="NZ_VYUY01000007.1"/>
</dbReference>
<gene>
    <name evidence="2" type="ORF">F6B40_06465</name>
</gene>
<dbReference type="AlphaFoldDB" id="A0A5N0TM31"/>
<dbReference type="GO" id="GO:0008233">
    <property type="term" value="F:peptidase activity"/>
    <property type="evidence" value="ECO:0007669"/>
    <property type="project" value="InterPro"/>
</dbReference>
<dbReference type="SUPFAM" id="SSF55166">
    <property type="entry name" value="Hedgehog/DD-peptidase"/>
    <property type="match status" value="1"/>
</dbReference>
<dbReference type="Gene3D" id="3.30.1380.10">
    <property type="match status" value="1"/>
</dbReference>